<reference evidence="1" key="1">
    <citation type="submission" date="2014-05" db="EMBL/GenBank/DDBJ databases">
        <authorList>
            <person name="Chronopoulou M."/>
        </authorList>
    </citation>
    <scope>NUCLEOTIDE SEQUENCE</scope>
    <source>
        <tissue evidence="1">Whole organism</tissue>
    </source>
</reference>
<sequence>IYLAFCFLKGKNASKATKKICAVLFWFVSHNNDKFFLFSIFPFTMNKSII</sequence>
<organism evidence="1">
    <name type="scientific">Lepeophtheirus salmonis</name>
    <name type="common">Salmon louse</name>
    <name type="synonym">Caligus salmonis</name>
    <dbReference type="NCBI Taxonomy" id="72036"/>
    <lineage>
        <taxon>Eukaryota</taxon>
        <taxon>Metazoa</taxon>
        <taxon>Ecdysozoa</taxon>
        <taxon>Arthropoda</taxon>
        <taxon>Crustacea</taxon>
        <taxon>Multicrustacea</taxon>
        <taxon>Hexanauplia</taxon>
        <taxon>Copepoda</taxon>
        <taxon>Siphonostomatoida</taxon>
        <taxon>Caligidae</taxon>
        <taxon>Lepeophtheirus</taxon>
    </lineage>
</organism>
<evidence type="ECO:0000313" key="1">
    <source>
        <dbReference type="EMBL" id="CDW39007.1"/>
    </source>
</evidence>
<proteinExistence type="predicted"/>
<protein>
    <submittedName>
        <fullName evidence="1">Uncharacterized protein</fullName>
    </submittedName>
</protein>
<dbReference type="EMBL" id="HACA01021646">
    <property type="protein sequence ID" value="CDW39007.1"/>
    <property type="molecule type" value="Transcribed_RNA"/>
</dbReference>
<dbReference type="AlphaFoldDB" id="A0A0K2UM91"/>
<accession>A0A0K2UM91</accession>
<name>A0A0K2UM91_LEPSM</name>
<feature type="non-terminal residue" evidence="1">
    <location>
        <position position="1"/>
    </location>
</feature>